<reference evidence="2" key="2">
    <citation type="submission" date="2025-08" db="UniProtKB">
        <authorList>
            <consortium name="Ensembl"/>
        </authorList>
    </citation>
    <scope>IDENTIFICATION</scope>
</reference>
<reference evidence="2" key="1">
    <citation type="submission" date="2019-06" db="EMBL/GenBank/DDBJ databases">
        <title>G10K-VGP Goodes thornscrub tortoise genome, primary haplotype.</title>
        <authorList>
            <person name="Murphy B."/>
            <person name="Edwards T."/>
            <person name="Rhie A."/>
            <person name="Koren S."/>
            <person name="Phillippy A."/>
            <person name="Fedrigo O."/>
            <person name="Haase B."/>
            <person name="Mountcastle J."/>
            <person name="Lewin H."/>
            <person name="Damas J."/>
            <person name="Howe K."/>
            <person name="Formenti G."/>
            <person name="Myers G."/>
            <person name="Durbin R."/>
            <person name="Jarvis E.D."/>
        </authorList>
    </citation>
    <scope>NUCLEOTIDE SEQUENCE [LARGE SCALE GENOMIC DNA]</scope>
</reference>
<evidence type="ECO:0000313" key="3">
    <source>
        <dbReference type="Proteomes" id="UP000694390"/>
    </source>
</evidence>
<organism evidence="2 3">
    <name type="scientific">Gopherus evgoodei</name>
    <name type="common">Goodes thornscrub tortoise</name>
    <dbReference type="NCBI Taxonomy" id="1825980"/>
    <lineage>
        <taxon>Eukaryota</taxon>
        <taxon>Metazoa</taxon>
        <taxon>Chordata</taxon>
        <taxon>Craniata</taxon>
        <taxon>Vertebrata</taxon>
        <taxon>Euteleostomi</taxon>
        <taxon>Archelosauria</taxon>
        <taxon>Testudinata</taxon>
        <taxon>Testudines</taxon>
        <taxon>Cryptodira</taxon>
        <taxon>Durocryptodira</taxon>
        <taxon>Testudinoidea</taxon>
        <taxon>Testudinidae</taxon>
        <taxon>Gopherus</taxon>
    </lineage>
</organism>
<dbReference type="Pfam" id="PF05466">
    <property type="entry name" value="BASP1"/>
    <property type="match status" value="1"/>
</dbReference>
<proteinExistence type="predicted"/>
<feature type="region of interest" description="Disordered" evidence="1">
    <location>
        <begin position="261"/>
        <end position="290"/>
    </location>
</feature>
<reference evidence="2" key="3">
    <citation type="submission" date="2025-09" db="UniProtKB">
        <authorList>
            <consortium name="Ensembl"/>
        </authorList>
    </citation>
    <scope>IDENTIFICATION</scope>
</reference>
<feature type="region of interest" description="Disordered" evidence="1">
    <location>
        <begin position="190"/>
        <end position="217"/>
    </location>
</feature>
<feature type="compositionally biased region" description="Basic and acidic residues" evidence="1">
    <location>
        <begin position="278"/>
        <end position="290"/>
    </location>
</feature>
<sequence length="290" mass="31008">MLGEPDTGARKTVQSTEEIGEGPTALPAVQGILQELLPASEAQQAVEIIEKSLHVIGGTQLLAETKSQNTTENNEAHSIPETEAASVPNTQTLQELALTILKFIKETIEAAAKTTEENEACPISGTVLETPEEAESLQSLMETTELKIKRGQEPQIPANRTGQEGGEHAAISKEEILKASETEFSVAAESELQQYTEPEDPSASPGASCELPQTLEPSSETQAFQLLESIVTAVDERGVQGEPKQTFSAFETQGRKGEMALYSDYGPTGSEAVPSKEMSAREASDLIHMA</sequence>
<dbReference type="GeneTree" id="ENSGT00950000185908"/>
<accession>A0A8C4YC12</accession>
<dbReference type="InterPro" id="IPR008408">
    <property type="entry name" value="BASP1"/>
</dbReference>
<name>A0A8C4YC12_9SAUR</name>
<dbReference type="OrthoDB" id="10404909at2759"/>
<protein>
    <submittedName>
        <fullName evidence="2">Uncharacterized protein</fullName>
    </submittedName>
</protein>
<evidence type="ECO:0000313" key="2">
    <source>
        <dbReference type="Ensembl" id="ENSGEVP00005023347.1"/>
    </source>
</evidence>
<feature type="region of interest" description="Disordered" evidence="1">
    <location>
        <begin position="1"/>
        <end position="23"/>
    </location>
</feature>
<dbReference type="Proteomes" id="UP000694390">
    <property type="component" value="Chromosome 19"/>
</dbReference>
<evidence type="ECO:0000256" key="1">
    <source>
        <dbReference type="SAM" id="MobiDB-lite"/>
    </source>
</evidence>
<dbReference type="AlphaFoldDB" id="A0A8C4YC12"/>
<dbReference type="Ensembl" id="ENSGEVT00005024549.1">
    <property type="protein sequence ID" value="ENSGEVP00005023347.1"/>
    <property type="gene ID" value="ENSGEVG00005016581.1"/>
</dbReference>
<keyword evidence="3" id="KW-1185">Reference proteome</keyword>